<protein>
    <submittedName>
        <fullName evidence="1">Uncharacterized protein</fullName>
    </submittedName>
</protein>
<keyword evidence="2" id="KW-1185">Reference proteome</keyword>
<accession>A0ACC3A044</accession>
<dbReference type="EMBL" id="JAPDRQ010000157">
    <property type="protein sequence ID" value="KAJ9653354.1"/>
    <property type="molecule type" value="Genomic_DNA"/>
</dbReference>
<sequence>MTANGADTKSEVVANALKELATIEKDFAAVELDALRQKEYSLKELYARRQTCLARIPSFWSTVVANGPEELQAVLAPNDAPVFNALKSMKVERYQIKSDTEGEPRSLRFTFEFEKNEFFEDSIVVKDFEYRVREDGGSLVSRPVTFHWTNKAKKSGVNKLLDLTEQLYKAEEAFAEGQIEKKERESLWQYEKLREELERQEDSSEEPGFLNWFGFRGAVDVPAVKEQDEEEDEDIEEDGTLDVEIFPAGDDIALALAEDLWPNVMDYFIRAQENDDEDIEIDEEEEDEDAPELVKAGDFEGFDEEDEDEKPPAKKARRS</sequence>
<comment type="caution">
    <text evidence="1">The sequence shown here is derived from an EMBL/GenBank/DDBJ whole genome shotgun (WGS) entry which is preliminary data.</text>
</comment>
<evidence type="ECO:0000313" key="2">
    <source>
        <dbReference type="Proteomes" id="UP001172386"/>
    </source>
</evidence>
<organism evidence="1 2">
    <name type="scientific">Neophaeococcomyces mojaviensis</name>
    <dbReference type="NCBI Taxonomy" id="3383035"/>
    <lineage>
        <taxon>Eukaryota</taxon>
        <taxon>Fungi</taxon>
        <taxon>Dikarya</taxon>
        <taxon>Ascomycota</taxon>
        <taxon>Pezizomycotina</taxon>
        <taxon>Eurotiomycetes</taxon>
        <taxon>Chaetothyriomycetidae</taxon>
        <taxon>Chaetothyriales</taxon>
        <taxon>Chaetothyriales incertae sedis</taxon>
        <taxon>Neophaeococcomyces</taxon>
    </lineage>
</organism>
<dbReference type="Proteomes" id="UP001172386">
    <property type="component" value="Unassembled WGS sequence"/>
</dbReference>
<evidence type="ECO:0000313" key="1">
    <source>
        <dbReference type="EMBL" id="KAJ9653354.1"/>
    </source>
</evidence>
<gene>
    <name evidence="1" type="ORF">H2198_007443</name>
</gene>
<reference evidence="1" key="1">
    <citation type="submission" date="2022-10" db="EMBL/GenBank/DDBJ databases">
        <title>Culturing micro-colonial fungi from biological soil crusts in the Mojave desert and describing Neophaeococcomyces mojavensis, and introducing the new genera and species Taxawa tesnikishii.</title>
        <authorList>
            <person name="Kurbessoian T."/>
            <person name="Stajich J.E."/>
        </authorList>
    </citation>
    <scope>NUCLEOTIDE SEQUENCE</scope>
    <source>
        <strain evidence="1">JES_112</strain>
    </source>
</reference>
<name>A0ACC3A044_9EURO</name>
<proteinExistence type="predicted"/>